<dbReference type="OrthoDB" id="4173445at2"/>
<comment type="caution">
    <text evidence="2">The sequence shown here is derived from an EMBL/GenBank/DDBJ whole genome shotgun (WGS) entry which is preliminary data.</text>
</comment>
<gene>
    <name evidence="2" type="ORF">SZN_11618</name>
</gene>
<feature type="compositionally biased region" description="Basic and acidic residues" evidence="1">
    <location>
        <begin position="7"/>
        <end position="21"/>
    </location>
</feature>
<keyword evidence="3" id="KW-1185">Reference proteome</keyword>
<organism evidence="2 3">
    <name type="scientific">Streptomyces zinciresistens K42</name>
    <dbReference type="NCBI Taxonomy" id="700597"/>
    <lineage>
        <taxon>Bacteria</taxon>
        <taxon>Bacillati</taxon>
        <taxon>Actinomycetota</taxon>
        <taxon>Actinomycetes</taxon>
        <taxon>Kitasatosporales</taxon>
        <taxon>Streptomycetaceae</taxon>
        <taxon>Streptomyces</taxon>
    </lineage>
</organism>
<dbReference type="RefSeq" id="WP_007494477.1">
    <property type="nucleotide sequence ID" value="NZ_AGBF01000026.1"/>
</dbReference>
<protein>
    <submittedName>
        <fullName evidence="2">Uncharacterized protein</fullName>
    </submittedName>
</protein>
<dbReference type="Proteomes" id="UP000004217">
    <property type="component" value="Unassembled WGS sequence"/>
</dbReference>
<evidence type="ECO:0000313" key="3">
    <source>
        <dbReference type="Proteomes" id="UP000004217"/>
    </source>
</evidence>
<sequence>MSSTRTNDVHAERDRRMHAERLTTAAHAGKSNALRRGTTSLERLRAPELTAENVRMDGFFEAITLAQYETGLWQALLDTLQSSRDAVATWHSQLAKAELEAERPEGGMGNPVADARRHLWLEANRNFARDAADSFRRVS</sequence>
<accession>G2GA03</accession>
<evidence type="ECO:0000256" key="1">
    <source>
        <dbReference type="SAM" id="MobiDB-lite"/>
    </source>
</evidence>
<feature type="region of interest" description="Disordered" evidence="1">
    <location>
        <begin position="1"/>
        <end position="41"/>
    </location>
</feature>
<proteinExistence type="predicted"/>
<dbReference type="PATRIC" id="fig|700597.3.peg.2273"/>
<reference evidence="2 3" key="1">
    <citation type="submission" date="2011-08" db="EMBL/GenBank/DDBJ databases">
        <authorList>
            <person name="Lin Y."/>
            <person name="Hao X."/>
            <person name="Johnstone L."/>
            <person name="Miller S.J."/>
            <person name="Wei G."/>
            <person name="Rensing C."/>
        </authorList>
    </citation>
    <scope>NUCLEOTIDE SEQUENCE [LARGE SCALE GENOMIC DNA]</scope>
    <source>
        <strain evidence="2 3">K42</strain>
    </source>
</reference>
<dbReference type="AlphaFoldDB" id="G2GA03"/>
<evidence type="ECO:0000313" key="2">
    <source>
        <dbReference type="EMBL" id="EGX59714.1"/>
    </source>
</evidence>
<dbReference type="EMBL" id="AGBF01000026">
    <property type="protein sequence ID" value="EGX59714.1"/>
    <property type="molecule type" value="Genomic_DNA"/>
</dbReference>
<name>G2GA03_9ACTN</name>